<dbReference type="Pfam" id="PF01625">
    <property type="entry name" value="PMSR"/>
    <property type="match status" value="2"/>
</dbReference>
<organism evidence="6 7">
    <name type="scientific">Trueperella pecoris</name>
    <dbReference type="NCBI Taxonomy" id="2733571"/>
    <lineage>
        <taxon>Bacteria</taxon>
        <taxon>Bacillati</taxon>
        <taxon>Actinomycetota</taxon>
        <taxon>Actinomycetes</taxon>
        <taxon>Actinomycetales</taxon>
        <taxon>Actinomycetaceae</taxon>
        <taxon>Trueperella</taxon>
    </lineage>
</organism>
<feature type="domain" description="Peptide methionine sulphoxide reductase MsrA" evidence="5">
    <location>
        <begin position="134"/>
        <end position="225"/>
    </location>
</feature>
<evidence type="ECO:0000256" key="4">
    <source>
        <dbReference type="HAMAP-Rule" id="MF_01401"/>
    </source>
</evidence>
<dbReference type="HAMAP" id="MF_01401">
    <property type="entry name" value="MsrA"/>
    <property type="match status" value="1"/>
</dbReference>
<dbReference type="SUPFAM" id="SSF55068">
    <property type="entry name" value="Peptide methionine sulfoxide reductase"/>
    <property type="match status" value="2"/>
</dbReference>
<dbReference type="EMBL" id="CP063213">
    <property type="protein sequence ID" value="QOR46686.1"/>
    <property type="molecule type" value="Genomic_DNA"/>
</dbReference>
<dbReference type="EC" id="1.8.4.11" evidence="4"/>
<evidence type="ECO:0000259" key="5">
    <source>
        <dbReference type="Pfam" id="PF01625"/>
    </source>
</evidence>
<reference evidence="6 7" key="1">
    <citation type="submission" date="2020-10" db="EMBL/GenBank/DDBJ databases">
        <title>Trueperella pecoris sp. nov. isolated from bovine and porcine specimens.</title>
        <authorList>
            <person name="Schoenecker L."/>
            <person name="Schnydrig P."/>
            <person name="Brodard I."/>
            <person name="Thomann A."/>
            <person name="Hemphill A."/>
            <person name="Rodriguez-Campos S."/>
            <person name="Perreten V."/>
            <person name="Jores J."/>
            <person name="Kittl S."/>
        </authorList>
    </citation>
    <scope>NUCLEOTIDE SEQUENCE [LARGE SCALE GENOMIC DNA]</scope>
    <source>
        <strain evidence="6 7">15A0121</strain>
    </source>
</reference>
<name>A0A7M1QXV9_9ACTO</name>
<dbReference type="InterPro" id="IPR036509">
    <property type="entry name" value="Met_Sox_Rdtase_MsrA_sf"/>
</dbReference>
<dbReference type="AlphaFoldDB" id="A0A7M1QXV9"/>
<dbReference type="PANTHER" id="PTHR42799:SF2">
    <property type="entry name" value="MITOCHONDRIAL PEPTIDE METHIONINE SULFOXIDE REDUCTASE"/>
    <property type="match status" value="1"/>
</dbReference>
<evidence type="ECO:0000313" key="7">
    <source>
        <dbReference type="Proteomes" id="UP000595053"/>
    </source>
</evidence>
<proteinExistence type="inferred from homology"/>
<evidence type="ECO:0000256" key="2">
    <source>
        <dbReference type="ARBA" id="ARBA00047806"/>
    </source>
</evidence>
<evidence type="ECO:0000313" key="6">
    <source>
        <dbReference type="EMBL" id="QOR46686.1"/>
    </source>
</evidence>
<feature type="domain" description="Peptide methionine sulphoxide reductase MsrA" evidence="5">
    <location>
        <begin position="40"/>
        <end position="97"/>
    </location>
</feature>
<dbReference type="GO" id="GO:0005737">
    <property type="term" value="C:cytoplasm"/>
    <property type="evidence" value="ECO:0007669"/>
    <property type="project" value="TreeGrafter"/>
</dbReference>
<dbReference type="InterPro" id="IPR050162">
    <property type="entry name" value="MsrA_MetSO_reductase"/>
</dbReference>
<keyword evidence="7" id="KW-1185">Reference proteome</keyword>
<comment type="function">
    <text evidence="4">Has an important function as a repair enzyme for proteins that have been inactivated by oxidation. Catalyzes the reversible oxidation-reduction of methionine sulfoxide in proteins to methionine.</text>
</comment>
<comment type="similarity">
    <text evidence="4">Belongs to the MsrA Met sulfoxide reductase family.</text>
</comment>
<evidence type="ECO:0000256" key="3">
    <source>
        <dbReference type="ARBA" id="ARBA00048782"/>
    </source>
</evidence>
<dbReference type="RefSeq" id="WP_197551810.1">
    <property type="nucleotide sequence ID" value="NZ_CP063213.1"/>
</dbReference>
<keyword evidence="1 4" id="KW-0560">Oxidoreductase</keyword>
<accession>A0A8A5U664</accession>
<comment type="catalytic activity">
    <reaction evidence="3 4">
        <text>[thioredoxin]-disulfide + L-methionine + H2O = L-methionine (S)-S-oxide + [thioredoxin]-dithiol</text>
        <dbReference type="Rhea" id="RHEA:19993"/>
        <dbReference type="Rhea" id="RHEA-COMP:10698"/>
        <dbReference type="Rhea" id="RHEA-COMP:10700"/>
        <dbReference type="ChEBI" id="CHEBI:15377"/>
        <dbReference type="ChEBI" id="CHEBI:29950"/>
        <dbReference type="ChEBI" id="CHEBI:50058"/>
        <dbReference type="ChEBI" id="CHEBI:57844"/>
        <dbReference type="ChEBI" id="CHEBI:58772"/>
        <dbReference type="EC" id="1.8.4.11"/>
    </reaction>
</comment>
<feature type="active site" evidence="4">
    <location>
        <position position="46"/>
    </location>
</feature>
<gene>
    <name evidence="4" type="primary">msrA</name>
    <name evidence="6" type="ORF">INS88_08595</name>
</gene>
<dbReference type="InterPro" id="IPR002569">
    <property type="entry name" value="Met_Sox_Rdtase_MsrA_dom"/>
</dbReference>
<dbReference type="Gene3D" id="3.30.1060.10">
    <property type="entry name" value="Peptide methionine sulphoxide reductase MsrA"/>
    <property type="match status" value="2"/>
</dbReference>
<comment type="catalytic activity">
    <reaction evidence="2 4">
        <text>L-methionyl-[protein] + [thioredoxin]-disulfide + H2O = L-methionyl-(S)-S-oxide-[protein] + [thioredoxin]-dithiol</text>
        <dbReference type="Rhea" id="RHEA:14217"/>
        <dbReference type="Rhea" id="RHEA-COMP:10698"/>
        <dbReference type="Rhea" id="RHEA-COMP:10700"/>
        <dbReference type="Rhea" id="RHEA-COMP:12313"/>
        <dbReference type="Rhea" id="RHEA-COMP:12315"/>
        <dbReference type="ChEBI" id="CHEBI:15377"/>
        <dbReference type="ChEBI" id="CHEBI:16044"/>
        <dbReference type="ChEBI" id="CHEBI:29950"/>
        <dbReference type="ChEBI" id="CHEBI:44120"/>
        <dbReference type="ChEBI" id="CHEBI:50058"/>
        <dbReference type="EC" id="1.8.4.11"/>
    </reaction>
</comment>
<protein>
    <recommendedName>
        <fullName evidence="4">Peptide methionine sulfoxide reductase MsrA</fullName>
        <shortName evidence="4">Protein-methionine-S-oxide reductase</shortName>
        <ecNumber evidence="4">1.8.4.11</ecNumber>
    </recommendedName>
    <alternativeName>
        <fullName evidence="4">Peptide-methionine (S)-S-oxide reductase</fullName>
        <shortName evidence="4">Peptide Met(O) reductase</shortName>
    </alternativeName>
</protein>
<sequence>MITRDQALPGRESPVLVDPVPHLVLGTDILAPVAEDQAEIFLAAGCYWGVEEIMWDLPGVVTTSVGFMGGFTPNPTYKEACTGMTGHAETVRVVYNAGLAGSATGGDGVVGSADAAGAGDATGGDGVVHNPLALILKTFWECHDPTTLNYQGNDVGTQYRSAIFTTTPEQRTLAEESKVAYNAVLAEHGREAIVTEIVDAAETTGFFPAEESHQQYLIKVPNGYRCHAATGMACPLPGSGPLVGL</sequence>
<dbReference type="Proteomes" id="UP000595053">
    <property type="component" value="Chromosome"/>
</dbReference>
<dbReference type="GO" id="GO:0034599">
    <property type="term" value="P:cellular response to oxidative stress"/>
    <property type="evidence" value="ECO:0007669"/>
    <property type="project" value="TreeGrafter"/>
</dbReference>
<dbReference type="GO" id="GO:0008113">
    <property type="term" value="F:peptide-methionine (S)-S-oxide reductase activity"/>
    <property type="evidence" value="ECO:0007669"/>
    <property type="project" value="UniProtKB-UniRule"/>
</dbReference>
<evidence type="ECO:0000256" key="1">
    <source>
        <dbReference type="ARBA" id="ARBA00023002"/>
    </source>
</evidence>
<accession>A0A7M1QXV9</accession>
<dbReference type="PANTHER" id="PTHR42799">
    <property type="entry name" value="MITOCHONDRIAL PEPTIDE METHIONINE SULFOXIDE REDUCTASE"/>
    <property type="match status" value="1"/>
</dbReference>